<dbReference type="EMBL" id="BARV01037857">
    <property type="protein sequence ID" value="GAI55062.1"/>
    <property type="molecule type" value="Genomic_DNA"/>
</dbReference>
<reference evidence="1" key="1">
    <citation type="journal article" date="2014" name="Front. Microbiol.">
        <title>High frequency of phylogenetically diverse reductive dehalogenase-homologous genes in deep subseafloor sedimentary metagenomes.</title>
        <authorList>
            <person name="Kawai M."/>
            <person name="Futagami T."/>
            <person name="Toyoda A."/>
            <person name="Takaki Y."/>
            <person name="Nishi S."/>
            <person name="Hori S."/>
            <person name="Arai W."/>
            <person name="Tsubouchi T."/>
            <person name="Morono Y."/>
            <person name="Uchiyama I."/>
            <person name="Ito T."/>
            <person name="Fujiyama A."/>
            <person name="Inagaki F."/>
            <person name="Takami H."/>
        </authorList>
    </citation>
    <scope>NUCLEOTIDE SEQUENCE</scope>
    <source>
        <strain evidence="1">Expedition CK06-06</strain>
    </source>
</reference>
<feature type="non-terminal residue" evidence="1">
    <location>
        <position position="1"/>
    </location>
</feature>
<organism evidence="1">
    <name type="scientific">marine sediment metagenome</name>
    <dbReference type="NCBI Taxonomy" id="412755"/>
    <lineage>
        <taxon>unclassified sequences</taxon>
        <taxon>metagenomes</taxon>
        <taxon>ecological metagenomes</taxon>
    </lineage>
</organism>
<sequence>RSKSKALIDLSIEMLKALLSDTIETLKPEEGSKLGRALSVFYTLRRVSYVLLDINRSTLFLRIDSNNLLRNILEKPDVILYDPESDVNKTLEDMERLLFSEVYANQQACTFKYHYIEGQKRNFAKIVSRNGIGIFCKNHKIFATQLHQAKINNFGKYKPNVKKSHLCRLNLLPTFLFERSVCHFSTEQKKLRSKVNVNVDFLITPTHYSEAG</sequence>
<proteinExistence type="predicted"/>
<comment type="caution">
    <text evidence="1">The sequence shown here is derived from an EMBL/GenBank/DDBJ whole genome shotgun (WGS) entry which is preliminary data.</text>
</comment>
<dbReference type="AlphaFoldDB" id="X1PFJ2"/>
<feature type="non-terminal residue" evidence="1">
    <location>
        <position position="212"/>
    </location>
</feature>
<gene>
    <name evidence="1" type="ORF">S06H3_58471</name>
</gene>
<accession>X1PFJ2</accession>
<name>X1PFJ2_9ZZZZ</name>
<protein>
    <submittedName>
        <fullName evidence="1">Uncharacterized protein</fullName>
    </submittedName>
</protein>
<evidence type="ECO:0000313" key="1">
    <source>
        <dbReference type="EMBL" id="GAI55062.1"/>
    </source>
</evidence>